<evidence type="ECO:0000256" key="6">
    <source>
        <dbReference type="ARBA" id="ARBA00022741"/>
    </source>
</evidence>
<dbReference type="PROSITE" id="PS00211">
    <property type="entry name" value="ABC_TRANSPORTER_1"/>
    <property type="match status" value="2"/>
</dbReference>
<dbReference type="GO" id="GO:0042626">
    <property type="term" value="F:ATPase-coupled transmembrane transporter activity"/>
    <property type="evidence" value="ECO:0007669"/>
    <property type="project" value="TreeGrafter"/>
</dbReference>
<evidence type="ECO:0000313" key="12">
    <source>
        <dbReference type="EMBL" id="PAU67959.1"/>
    </source>
</evidence>
<dbReference type="CDD" id="cd03225">
    <property type="entry name" value="ABC_cobalt_CbiO_domain1"/>
    <property type="match status" value="1"/>
</dbReference>
<name>A0A2A2EFH6_9BIFI</name>
<evidence type="ECO:0000256" key="7">
    <source>
        <dbReference type="ARBA" id="ARBA00022840"/>
    </source>
</evidence>
<reference evidence="12 13" key="1">
    <citation type="journal article" date="2017" name="ISME J.">
        <title>Unveiling bifidobacterial biogeography across the mammalian branch of the tree of life.</title>
        <authorList>
            <person name="Milani C."/>
            <person name="Mangifesta M."/>
            <person name="Mancabelli L."/>
            <person name="Lugli G.A."/>
            <person name="James K."/>
            <person name="Duranti S."/>
            <person name="Turroni F."/>
            <person name="Ferrario C."/>
            <person name="Ossiprandi M.C."/>
            <person name="van Sinderen D."/>
            <person name="Ventura M."/>
        </authorList>
    </citation>
    <scope>NUCLEOTIDE SEQUENCE [LARGE SCALE GENOMIC DNA]</scope>
    <source>
        <strain evidence="13">Ham19E</strain>
    </source>
</reference>
<evidence type="ECO:0000256" key="5">
    <source>
        <dbReference type="ARBA" id="ARBA00022737"/>
    </source>
</evidence>
<comment type="similarity">
    <text evidence="2">Belongs to the ABC transporter superfamily.</text>
</comment>
<keyword evidence="8" id="KW-1278">Translocase</keyword>
<dbReference type="PROSITE" id="PS50893">
    <property type="entry name" value="ABC_TRANSPORTER_2"/>
    <property type="match status" value="2"/>
</dbReference>
<comment type="subcellular location">
    <subcellularLocation>
        <location evidence="1">Cell membrane</location>
        <topology evidence="1">Peripheral membrane protein</topology>
    </subcellularLocation>
</comment>
<organism evidence="12 13">
    <name type="scientific">Bifidobacterium criceti</name>
    <dbReference type="NCBI Taxonomy" id="1960969"/>
    <lineage>
        <taxon>Bacteria</taxon>
        <taxon>Bacillati</taxon>
        <taxon>Actinomycetota</taxon>
        <taxon>Actinomycetes</taxon>
        <taxon>Bifidobacteriales</taxon>
        <taxon>Bifidobacteriaceae</taxon>
        <taxon>Bifidobacterium</taxon>
    </lineage>
</organism>
<keyword evidence="6" id="KW-0547">Nucleotide-binding</keyword>
<dbReference type="PANTHER" id="PTHR43553:SF23">
    <property type="entry name" value="ABC TRANSPORTER ATP-BINDING COMPONENT"/>
    <property type="match status" value="1"/>
</dbReference>
<dbReference type="Proteomes" id="UP000218399">
    <property type="component" value="Unassembled WGS sequence"/>
</dbReference>
<dbReference type="SMART" id="SM00382">
    <property type="entry name" value="AAA"/>
    <property type="match status" value="2"/>
</dbReference>
<protein>
    <submittedName>
        <fullName evidence="12">ABC transporter ATP-binding protein</fullName>
    </submittedName>
</protein>
<dbReference type="AlphaFoldDB" id="A0A2A2EFH6"/>
<evidence type="ECO:0000256" key="8">
    <source>
        <dbReference type="ARBA" id="ARBA00022967"/>
    </source>
</evidence>
<evidence type="ECO:0000313" key="13">
    <source>
        <dbReference type="Proteomes" id="UP000218399"/>
    </source>
</evidence>
<evidence type="ECO:0000256" key="1">
    <source>
        <dbReference type="ARBA" id="ARBA00004202"/>
    </source>
</evidence>
<keyword evidence="9" id="KW-0472">Membrane</keyword>
<sequence>MTEERGERVADAAMCALRGCTFEYAGAAVRALRDVDAHVRRGEFVVLAGRSGCGKTTVTRLLNGLAPVHVAGALEGEARTAGLVAGRADIGAYARVVGSVFQNPKTQYFQACSTDELAFACENAGVTGDEIRARIARAARRFGIEDLLDRTIAELSGGQQQRLAVAAATMLDPDVLVLDEPTSNLDADAMRALHDMLAALKRDGVTVVVAEHRLAWCADLVDRYIVLDDGACVGGYDAQTFRALPAQRLRQWGLRALDVGGASAQVRRKIEETRARRMAATGDADGTPVLSVRGLRVGYRARSLFGWKRTPTFAREIPDLDFHAGRIVGLVGRNGAGKSTFARTICGLQRALGGTIAVDGRTATRDELSRAAGMVMQDVHYQLFSDSVRGELMLDGGRARCDAILGDLGLLDNADRHPMSLSGGERQRLAIGTALIANKRFIVLDEPTSGLDHGNMMRVGALLRALADRGVAVIVITHDDELAAQWCDELVEFT</sequence>
<proteinExistence type="inferred from homology"/>
<keyword evidence="13" id="KW-1185">Reference proteome</keyword>
<dbReference type="InterPro" id="IPR017871">
    <property type="entry name" value="ABC_transporter-like_CS"/>
</dbReference>
<evidence type="ECO:0000259" key="11">
    <source>
        <dbReference type="PROSITE" id="PS50893"/>
    </source>
</evidence>
<feature type="domain" description="ABC transporter" evidence="11">
    <location>
        <begin position="299"/>
        <end position="494"/>
    </location>
</feature>
<dbReference type="InterPro" id="IPR003439">
    <property type="entry name" value="ABC_transporter-like_ATP-bd"/>
</dbReference>
<dbReference type="Pfam" id="PF00005">
    <property type="entry name" value="ABC_tran"/>
    <property type="match status" value="2"/>
</dbReference>
<dbReference type="SUPFAM" id="SSF52540">
    <property type="entry name" value="P-loop containing nucleoside triphosphate hydrolases"/>
    <property type="match status" value="2"/>
</dbReference>
<evidence type="ECO:0000256" key="4">
    <source>
        <dbReference type="ARBA" id="ARBA00022475"/>
    </source>
</evidence>
<dbReference type="PANTHER" id="PTHR43553">
    <property type="entry name" value="HEAVY METAL TRANSPORTER"/>
    <property type="match status" value="1"/>
</dbReference>
<gene>
    <name evidence="12" type="ORF">B1526_0934</name>
</gene>
<evidence type="ECO:0000256" key="2">
    <source>
        <dbReference type="ARBA" id="ARBA00005417"/>
    </source>
</evidence>
<dbReference type="InterPro" id="IPR003593">
    <property type="entry name" value="AAA+_ATPase"/>
</dbReference>
<evidence type="ECO:0000256" key="3">
    <source>
        <dbReference type="ARBA" id="ARBA00022448"/>
    </source>
</evidence>
<dbReference type="GO" id="GO:0005524">
    <property type="term" value="F:ATP binding"/>
    <property type="evidence" value="ECO:0007669"/>
    <property type="project" value="UniProtKB-KW"/>
</dbReference>
<evidence type="ECO:0000256" key="10">
    <source>
        <dbReference type="ARBA" id="ARBA00025157"/>
    </source>
</evidence>
<dbReference type="GO" id="GO:0043190">
    <property type="term" value="C:ATP-binding cassette (ABC) transporter complex"/>
    <property type="evidence" value="ECO:0007669"/>
    <property type="project" value="TreeGrafter"/>
</dbReference>
<dbReference type="InterPro" id="IPR050095">
    <property type="entry name" value="ECF_ABC_transporter_ATP-bd"/>
</dbReference>
<comment type="function">
    <text evidence="10">Probably part of an ABC transporter complex. Responsible for energy coupling to the transport system.</text>
</comment>
<keyword evidence="3" id="KW-0813">Transport</keyword>
<keyword evidence="4" id="KW-1003">Cell membrane</keyword>
<dbReference type="RefSeq" id="WP_235607038.1">
    <property type="nucleotide sequence ID" value="NZ_MVOH01000008.1"/>
</dbReference>
<dbReference type="InterPro" id="IPR015856">
    <property type="entry name" value="ABC_transpr_CbiO/EcfA_su"/>
</dbReference>
<feature type="domain" description="ABC transporter" evidence="11">
    <location>
        <begin position="17"/>
        <end position="254"/>
    </location>
</feature>
<dbReference type="InterPro" id="IPR027417">
    <property type="entry name" value="P-loop_NTPase"/>
</dbReference>
<comment type="caution">
    <text evidence="12">The sequence shown here is derived from an EMBL/GenBank/DDBJ whole genome shotgun (WGS) entry which is preliminary data.</text>
</comment>
<dbReference type="GO" id="GO:0016887">
    <property type="term" value="F:ATP hydrolysis activity"/>
    <property type="evidence" value="ECO:0007669"/>
    <property type="project" value="InterPro"/>
</dbReference>
<keyword evidence="5" id="KW-0677">Repeat</keyword>
<accession>A0A2A2EFH6</accession>
<dbReference type="Gene3D" id="3.40.50.300">
    <property type="entry name" value="P-loop containing nucleotide triphosphate hydrolases"/>
    <property type="match status" value="2"/>
</dbReference>
<keyword evidence="7 12" id="KW-0067">ATP-binding</keyword>
<dbReference type="EMBL" id="MVOH01000008">
    <property type="protein sequence ID" value="PAU67959.1"/>
    <property type="molecule type" value="Genomic_DNA"/>
</dbReference>
<evidence type="ECO:0000256" key="9">
    <source>
        <dbReference type="ARBA" id="ARBA00023136"/>
    </source>
</evidence>